<protein>
    <submittedName>
        <fullName evidence="1">Uncharacterized protein</fullName>
    </submittedName>
</protein>
<dbReference type="Proteomes" id="UP000524492">
    <property type="component" value="Unassembled WGS sequence"/>
</dbReference>
<gene>
    <name evidence="1" type="ORF">GGD53_003235</name>
</gene>
<dbReference type="RefSeq" id="WP_210303244.1">
    <property type="nucleotide sequence ID" value="NZ_JACIFV010000010.1"/>
</dbReference>
<name>A0A7W6MI14_9HYPH</name>
<sequence length="76" mass="8585">MQRVDHRQREERLLTIADALAGSAFPGTTDPVQIDEQDLSRETDQAKNRFLFLDELRGIAALSVVLLHASHIFGWP</sequence>
<proteinExistence type="predicted"/>
<comment type="caution">
    <text evidence="1">The sequence shown here is derived from an EMBL/GenBank/DDBJ whole genome shotgun (WGS) entry which is preliminary data.</text>
</comment>
<evidence type="ECO:0000313" key="1">
    <source>
        <dbReference type="EMBL" id="MBB4193071.1"/>
    </source>
</evidence>
<evidence type="ECO:0000313" key="2">
    <source>
        <dbReference type="Proteomes" id="UP000524492"/>
    </source>
</evidence>
<reference evidence="1 2" key="1">
    <citation type="submission" date="2020-08" db="EMBL/GenBank/DDBJ databases">
        <title>Genomic Encyclopedia of Type Strains, Phase IV (KMG-V): Genome sequencing to study the core and pangenomes of soil and plant-associated prokaryotes.</title>
        <authorList>
            <person name="Whitman W."/>
        </authorList>
    </citation>
    <scope>NUCLEOTIDE SEQUENCE [LARGE SCALE GENOMIC DNA]</scope>
    <source>
        <strain evidence="1 2">SEMIA 4074</strain>
    </source>
</reference>
<keyword evidence="2" id="KW-1185">Reference proteome</keyword>
<accession>A0A7W6MI14</accession>
<dbReference type="AlphaFoldDB" id="A0A7W6MI14"/>
<organism evidence="1 2">
    <name type="scientific">Rhizobium aethiopicum</name>
    <dbReference type="NCBI Taxonomy" id="1138170"/>
    <lineage>
        <taxon>Bacteria</taxon>
        <taxon>Pseudomonadati</taxon>
        <taxon>Pseudomonadota</taxon>
        <taxon>Alphaproteobacteria</taxon>
        <taxon>Hyphomicrobiales</taxon>
        <taxon>Rhizobiaceae</taxon>
        <taxon>Rhizobium/Agrobacterium group</taxon>
        <taxon>Rhizobium</taxon>
    </lineage>
</organism>
<dbReference type="EMBL" id="JACIFV010000010">
    <property type="protein sequence ID" value="MBB4193071.1"/>
    <property type="molecule type" value="Genomic_DNA"/>
</dbReference>